<evidence type="ECO:0000259" key="3">
    <source>
        <dbReference type="Pfam" id="PF01370"/>
    </source>
</evidence>
<dbReference type="Proteomes" id="UP000781932">
    <property type="component" value="Unassembled WGS sequence"/>
</dbReference>
<evidence type="ECO:0000256" key="2">
    <source>
        <dbReference type="ARBA" id="ARBA00023445"/>
    </source>
</evidence>
<dbReference type="InterPro" id="IPR036291">
    <property type="entry name" value="NAD(P)-bd_dom_sf"/>
</dbReference>
<name>A0A9P6I2F8_9PEZI</name>
<sequence>MSQALKTTIPAGSWVLVTGATGFIASNVIRELLKRDYKVRGSVRDLNQASWLVERVFKTASDEGDFELVPVPDLTSKNAFDEAVKGVSAVMHVATITSLDPNPANVVPGTVDGALSVLKAAAKEPSVKEVVFTSSIMAAVTPLLGDSTHVVRDTWNEKAVKIAWAPPPYEESRAFMTYAASKVAAEKAVWDFVIKNQPHYTVNSINPSGVIGEPMHQKHSESPANWLRHLWNGTREALDAYPAAYFIDVKDVALLHVAAMLDPEVKNARLQAWGRNSNWNEFLGIFREIRPEHDFNEDYPEARHLDITTDQNESLFLLKKWGSQDGWRSLRDASVDGVCNTYFK</sequence>
<accession>A0A9P6I2F8</accession>
<dbReference type="GeneID" id="62163499"/>
<dbReference type="RefSeq" id="XP_038744475.1">
    <property type="nucleotide sequence ID" value="XM_038890425.1"/>
</dbReference>
<gene>
    <name evidence="4" type="ORF">CkaCkLH20_07708</name>
</gene>
<comment type="similarity">
    <text evidence="2">Belongs to the NAD(P)-dependent epimerase/dehydratase family. Dihydroflavonol-4-reductase subfamily.</text>
</comment>
<keyword evidence="5" id="KW-1185">Reference proteome</keyword>
<evidence type="ECO:0000313" key="5">
    <source>
        <dbReference type="Proteomes" id="UP000781932"/>
    </source>
</evidence>
<evidence type="ECO:0000256" key="1">
    <source>
        <dbReference type="ARBA" id="ARBA00023002"/>
    </source>
</evidence>
<dbReference type="EMBL" id="JAATWM020000024">
    <property type="protein sequence ID" value="KAF9875014.1"/>
    <property type="molecule type" value="Genomic_DNA"/>
</dbReference>
<reference evidence="4" key="2">
    <citation type="submission" date="2020-11" db="EMBL/GenBank/DDBJ databases">
        <title>Whole genome sequencing of Colletotrichum sp.</title>
        <authorList>
            <person name="Li H."/>
        </authorList>
    </citation>
    <scope>NUCLEOTIDE SEQUENCE</scope>
    <source>
        <strain evidence="4">CkLH20</strain>
    </source>
</reference>
<dbReference type="Gene3D" id="3.40.50.720">
    <property type="entry name" value="NAD(P)-binding Rossmann-like Domain"/>
    <property type="match status" value="1"/>
</dbReference>
<proteinExistence type="inferred from homology"/>
<organism evidence="4 5">
    <name type="scientific">Colletotrichum karsti</name>
    <dbReference type="NCBI Taxonomy" id="1095194"/>
    <lineage>
        <taxon>Eukaryota</taxon>
        <taxon>Fungi</taxon>
        <taxon>Dikarya</taxon>
        <taxon>Ascomycota</taxon>
        <taxon>Pezizomycotina</taxon>
        <taxon>Sordariomycetes</taxon>
        <taxon>Hypocreomycetidae</taxon>
        <taxon>Glomerellales</taxon>
        <taxon>Glomerellaceae</taxon>
        <taxon>Colletotrichum</taxon>
        <taxon>Colletotrichum boninense species complex</taxon>
    </lineage>
</organism>
<dbReference type="AlphaFoldDB" id="A0A9P6I2F8"/>
<dbReference type="Pfam" id="PF01370">
    <property type="entry name" value="Epimerase"/>
    <property type="match status" value="1"/>
</dbReference>
<evidence type="ECO:0000313" key="4">
    <source>
        <dbReference type="EMBL" id="KAF9875014.1"/>
    </source>
</evidence>
<keyword evidence="1" id="KW-0560">Oxidoreductase</keyword>
<protein>
    <recommendedName>
        <fullName evidence="3">NAD-dependent epimerase/dehydratase domain-containing protein</fullName>
    </recommendedName>
</protein>
<dbReference type="GO" id="GO:0016616">
    <property type="term" value="F:oxidoreductase activity, acting on the CH-OH group of donors, NAD or NADP as acceptor"/>
    <property type="evidence" value="ECO:0007669"/>
    <property type="project" value="TreeGrafter"/>
</dbReference>
<comment type="caution">
    <text evidence="4">The sequence shown here is derived from an EMBL/GenBank/DDBJ whole genome shotgun (WGS) entry which is preliminary data.</text>
</comment>
<dbReference type="InterPro" id="IPR001509">
    <property type="entry name" value="Epimerase_deHydtase"/>
</dbReference>
<dbReference type="SUPFAM" id="SSF51735">
    <property type="entry name" value="NAD(P)-binding Rossmann-fold domains"/>
    <property type="match status" value="1"/>
</dbReference>
<dbReference type="OrthoDB" id="2735536at2759"/>
<dbReference type="PANTHER" id="PTHR10366">
    <property type="entry name" value="NAD DEPENDENT EPIMERASE/DEHYDRATASE"/>
    <property type="match status" value="1"/>
</dbReference>
<dbReference type="InterPro" id="IPR050425">
    <property type="entry name" value="NAD(P)_dehydrat-like"/>
</dbReference>
<feature type="domain" description="NAD-dependent epimerase/dehydratase" evidence="3">
    <location>
        <begin position="15"/>
        <end position="264"/>
    </location>
</feature>
<dbReference type="PANTHER" id="PTHR10366:SF562">
    <property type="entry name" value="ALDEHYDE REDUCTASE II (AFU_ORTHOLOGUE AFUA_1G11360)"/>
    <property type="match status" value="1"/>
</dbReference>
<reference evidence="4" key="1">
    <citation type="submission" date="2020-03" db="EMBL/GenBank/DDBJ databases">
        <authorList>
            <person name="He L."/>
        </authorList>
    </citation>
    <scope>NUCLEOTIDE SEQUENCE</scope>
    <source>
        <strain evidence="4">CkLH20</strain>
    </source>
</reference>